<dbReference type="AlphaFoldDB" id="A0A2T7UU54"/>
<dbReference type="PANTHER" id="PTHR30086:SF20">
    <property type="entry name" value="ARGININE EXPORTER PROTEIN ARGO-RELATED"/>
    <property type="match status" value="1"/>
</dbReference>
<feature type="transmembrane region" description="Helical" evidence="6">
    <location>
        <begin position="41"/>
        <end position="61"/>
    </location>
</feature>
<organism evidence="7 8">
    <name type="scientific">Pararhodobacter aggregans</name>
    <dbReference type="NCBI Taxonomy" id="404875"/>
    <lineage>
        <taxon>Bacteria</taxon>
        <taxon>Pseudomonadati</taxon>
        <taxon>Pseudomonadota</taxon>
        <taxon>Alphaproteobacteria</taxon>
        <taxon>Rhodobacterales</taxon>
        <taxon>Paracoccaceae</taxon>
        <taxon>Pararhodobacter</taxon>
    </lineage>
</organism>
<keyword evidence="3 6" id="KW-0812">Transmembrane</keyword>
<dbReference type="EMBL" id="QDDR01000002">
    <property type="protein sequence ID" value="PVE48300.1"/>
    <property type="molecule type" value="Genomic_DNA"/>
</dbReference>
<dbReference type="Proteomes" id="UP000244810">
    <property type="component" value="Unassembled WGS sequence"/>
</dbReference>
<evidence type="ECO:0000256" key="2">
    <source>
        <dbReference type="ARBA" id="ARBA00022475"/>
    </source>
</evidence>
<reference evidence="7 8" key="1">
    <citation type="journal article" date="2011" name="Syst. Appl. Microbiol.">
        <title>Defluviimonas denitrificans gen. nov., sp. nov., and Pararhodobacter aggregans gen. nov., sp. nov., non-phototrophic Rhodobacteraceae from the biofilter of a marine aquaculture.</title>
        <authorList>
            <person name="Foesel B.U."/>
            <person name="Drake H.L."/>
            <person name="Schramm A."/>
        </authorList>
    </citation>
    <scope>NUCLEOTIDE SEQUENCE [LARGE SCALE GENOMIC DNA]</scope>
    <source>
        <strain evidence="7 8">D1-19</strain>
    </source>
</reference>
<dbReference type="OrthoDB" id="9804822at2"/>
<dbReference type="PANTHER" id="PTHR30086">
    <property type="entry name" value="ARGININE EXPORTER PROTEIN ARGO"/>
    <property type="match status" value="1"/>
</dbReference>
<name>A0A2T7UU54_9RHOB</name>
<feature type="transmembrane region" description="Helical" evidence="6">
    <location>
        <begin position="149"/>
        <end position="172"/>
    </location>
</feature>
<comment type="caution">
    <text evidence="7">The sequence shown here is derived from an EMBL/GenBank/DDBJ whole genome shotgun (WGS) entry which is preliminary data.</text>
</comment>
<dbReference type="RefSeq" id="WP_107750813.1">
    <property type="nucleotide sequence ID" value="NZ_QBKF01000002.1"/>
</dbReference>
<dbReference type="GO" id="GO:0005886">
    <property type="term" value="C:plasma membrane"/>
    <property type="evidence" value="ECO:0007669"/>
    <property type="project" value="UniProtKB-SubCell"/>
</dbReference>
<evidence type="ECO:0000313" key="8">
    <source>
        <dbReference type="Proteomes" id="UP000244810"/>
    </source>
</evidence>
<dbReference type="GO" id="GO:0015171">
    <property type="term" value="F:amino acid transmembrane transporter activity"/>
    <property type="evidence" value="ECO:0007669"/>
    <property type="project" value="TreeGrafter"/>
</dbReference>
<evidence type="ECO:0000256" key="6">
    <source>
        <dbReference type="SAM" id="Phobius"/>
    </source>
</evidence>
<evidence type="ECO:0000256" key="1">
    <source>
        <dbReference type="ARBA" id="ARBA00004651"/>
    </source>
</evidence>
<feature type="transmembrane region" description="Helical" evidence="6">
    <location>
        <begin position="68"/>
        <end position="88"/>
    </location>
</feature>
<keyword evidence="4 6" id="KW-1133">Transmembrane helix</keyword>
<evidence type="ECO:0000256" key="4">
    <source>
        <dbReference type="ARBA" id="ARBA00022989"/>
    </source>
</evidence>
<evidence type="ECO:0000313" key="7">
    <source>
        <dbReference type="EMBL" id="PVE48300.1"/>
    </source>
</evidence>
<dbReference type="Pfam" id="PF01810">
    <property type="entry name" value="LysE"/>
    <property type="match status" value="1"/>
</dbReference>
<comment type="subcellular location">
    <subcellularLocation>
        <location evidence="1">Cell membrane</location>
        <topology evidence="1">Multi-pass membrane protein</topology>
    </subcellularLocation>
</comment>
<protein>
    <submittedName>
        <fullName evidence="7">Lysine transporter LysE</fullName>
    </submittedName>
</protein>
<keyword evidence="2" id="KW-1003">Cell membrane</keyword>
<sequence length="204" mass="21795">MDMLSVSVFALALLLAAGTPGPSIAALVARVLSRGWREVMPFVLAMWLGELIWLLTALAGLATLAQAFHWLFAGLKWLGVAYLLWLAWSMWRAPGDGGEAELPRRGSAWSMFGAGMAVTLGNPKIMLFYLALLPTLLDTRALGWGEAGLLALVTLAVLAVADLGWILLAQHARRLLRTPRAIRLSRRLSALVMGGAAAAIAAKA</sequence>
<evidence type="ECO:0000256" key="5">
    <source>
        <dbReference type="ARBA" id="ARBA00023136"/>
    </source>
</evidence>
<evidence type="ECO:0000256" key="3">
    <source>
        <dbReference type="ARBA" id="ARBA00022692"/>
    </source>
</evidence>
<proteinExistence type="predicted"/>
<gene>
    <name evidence="7" type="ORF">DDE23_04285</name>
</gene>
<keyword evidence="5 6" id="KW-0472">Membrane</keyword>
<feature type="transmembrane region" description="Helical" evidence="6">
    <location>
        <begin position="108"/>
        <end position="137"/>
    </location>
</feature>
<dbReference type="InterPro" id="IPR001123">
    <property type="entry name" value="LeuE-type"/>
</dbReference>
<accession>A0A2T7UU54</accession>
<keyword evidence="8" id="KW-1185">Reference proteome</keyword>